<comment type="similarity">
    <text evidence="2">Belongs to the terpene synthase family.</text>
</comment>
<dbReference type="SFLD" id="SFLDG01020">
    <property type="entry name" value="Terpene_Cyclase_Like_2"/>
    <property type="match status" value="1"/>
</dbReference>
<comment type="caution">
    <text evidence="3">The sequence shown here is derived from an EMBL/GenBank/DDBJ whole genome shotgun (WGS) entry which is preliminary data.</text>
</comment>
<dbReference type="SUPFAM" id="SSF48576">
    <property type="entry name" value="Terpenoid synthases"/>
    <property type="match status" value="1"/>
</dbReference>
<dbReference type="RefSeq" id="WP_131889261.1">
    <property type="nucleotide sequence ID" value="NZ_SMKU01000007.1"/>
</dbReference>
<evidence type="ECO:0000256" key="1">
    <source>
        <dbReference type="ARBA" id="ARBA00023239"/>
    </source>
</evidence>
<dbReference type="EMBL" id="SMKU01000007">
    <property type="protein sequence ID" value="TDD96335.1"/>
    <property type="molecule type" value="Genomic_DNA"/>
</dbReference>
<dbReference type="Gene3D" id="1.10.600.10">
    <property type="entry name" value="Farnesyl Diphosphate Synthase"/>
    <property type="match status" value="1"/>
</dbReference>
<dbReference type="PANTHER" id="PTHR35201:SF4">
    <property type="entry name" value="BETA-PINACENE SYNTHASE-RELATED"/>
    <property type="match status" value="1"/>
</dbReference>
<gene>
    <name evidence="3" type="ORF">E1298_03435</name>
</gene>
<dbReference type="Proteomes" id="UP000294513">
    <property type="component" value="Unassembled WGS sequence"/>
</dbReference>
<dbReference type="SFLD" id="SFLDS00005">
    <property type="entry name" value="Isoprenoid_Synthase_Type_I"/>
    <property type="match status" value="1"/>
</dbReference>
<accession>A0A4R5CAI1</accession>
<dbReference type="InterPro" id="IPR034686">
    <property type="entry name" value="Terpene_cyclase-like_2"/>
</dbReference>
<dbReference type="PANTHER" id="PTHR35201">
    <property type="entry name" value="TERPENE SYNTHASE"/>
    <property type="match status" value="1"/>
</dbReference>
<proteinExistence type="inferred from homology"/>
<comment type="cofactor">
    <cofactor evidence="2">
        <name>Mg(2+)</name>
        <dbReference type="ChEBI" id="CHEBI:18420"/>
    </cofactor>
</comment>
<keyword evidence="1 2" id="KW-0456">Lyase</keyword>
<evidence type="ECO:0000313" key="4">
    <source>
        <dbReference type="Proteomes" id="UP000294513"/>
    </source>
</evidence>
<keyword evidence="2" id="KW-0460">Magnesium</keyword>
<dbReference type="OrthoDB" id="2989600at2"/>
<dbReference type="InterPro" id="IPR008949">
    <property type="entry name" value="Isoprenoid_synthase_dom_sf"/>
</dbReference>
<dbReference type="AlphaFoldDB" id="A0A4R5CAI1"/>
<dbReference type="GO" id="GO:0046872">
    <property type="term" value="F:metal ion binding"/>
    <property type="evidence" value="ECO:0007669"/>
    <property type="project" value="UniProtKB-KW"/>
</dbReference>
<organism evidence="3 4">
    <name type="scientific">Actinomadura rubrisoli</name>
    <dbReference type="NCBI Taxonomy" id="2530368"/>
    <lineage>
        <taxon>Bacteria</taxon>
        <taxon>Bacillati</taxon>
        <taxon>Actinomycetota</taxon>
        <taxon>Actinomycetes</taxon>
        <taxon>Streptosporangiales</taxon>
        <taxon>Thermomonosporaceae</taxon>
        <taxon>Actinomadura</taxon>
    </lineage>
</organism>
<reference evidence="3 4" key="1">
    <citation type="submission" date="2019-03" db="EMBL/GenBank/DDBJ databases">
        <title>Draft genome sequences of novel Actinobacteria.</title>
        <authorList>
            <person name="Sahin N."/>
            <person name="Ay H."/>
            <person name="Saygin H."/>
        </authorList>
    </citation>
    <scope>NUCLEOTIDE SEQUENCE [LARGE SCALE GENOMIC DNA]</scope>
    <source>
        <strain evidence="3 4">H3C3</strain>
    </source>
</reference>
<dbReference type="Pfam" id="PF19086">
    <property type="entry name" value="Terpene_syn_C_2"/>
    <property type="match status" value="1"/>
</dbReference>
<evidence type="ECO:0000313" key="3">
    <source>
        <dbReference type="EMBL" id="TDD96335.1"/>
    </source>
</evidence>
<sequence length="331" mass="38128">MNVPIELAEIEPPRFEFPWPSACHPQALAVDEQMIAWGRAHDLIPDEVYLERVIRTRYGYLAARCYPHADTELLQIIADYFLWFFLADDLFVDRVQTVTPDTLTNLTAMIDVLDYDRSRPLPVYGESAWLDVCRRLRARLSAEQFERFATGIRLWASTAGLQMLDHLQRRPIAMGDYETIRRYASGMTPSLALPDAANQAHLTAEEYHHPTLHRLRMHTNNVVCWSNDIHSLQVEARQPGQFRNMVTLYAAQGQTLREAVDTTAGRVRVEIDAFLRSAQPAQQTASPALFKYIEGLKDWMRGYQDWYDHDTQRYATAHAEQDADDRDTLTS</sequence>
<evidence type="ECO:0000256" key="2">
    <source>
        <dbReference type="RuleBase" id="RU366034"/>
    </source>
</evidence>
<keyword evidence="4" id="KW-1185">Reference proteome</keyword>
<keyword evidence="2" id="KW-0479">Metal-binding</keyword>
<dbReference type="GO" id="GO:0010333">
    <property type="term" value="F:terpene synthase activity"/>
    <property type="evidence" value="ECO:0007669"/>
    <property type="project" value="InterPro"/>
</dbReference>
<protein>
    <recommendedName>
        <fullName evidence="2">Terpene synthase</fullName>
        <ecNumber evidence="2">4.2.3.-</ecNumber>
    </recommendedName>
</protein>
<name>A0A4R5CAI1_9ACTN</name>
<dbReference type="EC" id="4.2.3.-" evidence="2"/>